<gene>
    <name evidence="2" type="ORF">D9757_006469</name>
</gene>
<comment type="caution">
    <text evidence="2">The sequence shown here is derived from an EMBL/GenBank/DDBJ whole genome shotgun (WGS) entry which is preliminary data.</text>
</comment>
<dbReference type="AlphaFoldDB" id="A0A8H5HJR1"/>
<keyword evidence="3" id="KW-1185">Reference proteome</keyword>
<proteinExistence type="predicted"/>
<feature type="region of interest" description="Disordered" evidence="1">
    <location>
        <begin position="1"/>
        <end position="24"/>
    </location>
</feature>
<organism evidence="2 3">
    <name type="scientific">Collybiopsis confluens</name>
    <dbReference type="NCBI Taxonomy" id="2823264"/>
    <lineage>
        <taxon>Eukaryota</taxon>
        <taxon>Fungi</taxon>
        <taxon>Dikarya</taxon>
        <taxon>Basidiomycota</taxon>
        <taxon>Agaricomycotina</taxon>
        <taxon>Agaricomycetes</taxon>
        <taxon>Agaricomycetidae</taxon>
        <taxon>Agaricales</taxon>
        <taxon>Marasmiineae</taxon>
        <taxon>Omphalotaceae</taxon>
        <taxon>Collybiopsis</taxon>
    </lineage>
</organism>
<feature type="compositionally biased region" description="Polar residues" evidence="1">
    <location>
        <begin position="7"/>
        <end position="24"/>
    </location>
</feature>
<protein>
    <submittedName>
        <fullName evidence="2">Uncharacterized protein</fullName>
    </submittedName>
</protein>
<evidence type="ECO:0000313" key="2">
    <source>
        <dbReference type="EMBL" id="KAF5384527.1"/>
    </source>
</evidence>
<sequence>MQPPPASVSNSSSRETVTSQGHSSFGTISTFDGLGSSTGKAIFAFGKHKGVEQLIISRRIASIAAQFPHLDTDNIPNLHSMYMDLLELSRIDMYSHSTRTRALQILMRQIARRCTASLTVALSTWSVVEAKLLISEIVSWFDPTREMEYERAILTFPCPLNSDGRLLSAAAASTYFLQLYVADYEDALYIASDPSTAKLRSFAKSSISAICNSFLIEAFADDGTRGIIESHPIHGLWPQWPMFAFGDTVQNRHHQRREMWKKVGERQIRWRISSIYDTLVIEWPLRRLRRTLVTDPWLPDLMIDLLEFSGSSELPEESDQDSGCSRGFPPLYEALIQILLTSNRTSQSDSFFGPCRQNCLENGCPLELDGVIHFIHRLSQASGNNEDLRRLLVDGGILELLDTTTRRLSSLEALDADDSKYSDQAENQEGVITKGPRYRARILLMASALGHERGAVDSDISISNPREELSQLRISAQYSKLIGSGSASVPLFSRIPHDNWADQWLLDVSVFHTKTKMLYHRDDVYSWMK</sequence>
<name>A0A8H5HJR1_9AGAR</name>
<dbReference type="EMBL" id="JAACJN010000043">
    <property type="protein sequence ID" value="KAF5384527.1"/>
    <property type="molecule type" value="Genomic_DNA"/>
</dbReference>
<accession>A0A8H5HJR1</accession>
<dbReference type="Proteomes" id="UP000518752">
    <property type="component" value="Unassembled WGS sequence"/>
</dbReference>
<evidence type="ECO:0000256" key="1">
    <source>
        <dbReference type="SAM" id="MobiDB-lite"/>
    </source>
</evidence>
<evidence type="ECO:0000313" key="3">
    <source>
        <dbReference type="Proteomes" id="UP000518752"/>
    </source>
</evidence>
<dbReference type="OrthoDB" id="3001418at2759"/>
<reference evidence="2 3" key="1">
    <citation type="journal article" date="2020" name="ISME J.">
        <title>Uncovering the hidden diversity of litter-decomposition mechanisms in mushroom-forming fungi.</title>
        <authorList>
            <person name="Floudas D."/>
            <person name="Bentzer J."/>
            <person name="Ahren D."/>
            <person name="Johansson T."/>
            <person name="Persson P."/>
            <person name="Tunlid A."/>
        </authorList>
    </citation>
    <scope>NUCLEOTIDE SEQUENCE [LARGE SCALE GENOMIC DNA]</scope>
    <source>
        <strain evidence="2 3">CBS 406.79</strain>
    </source>
</reference>